<name>A0A345CPG1_9GAMM</name>
<dbReference type="Proteomes" id="UP000264980">
    <property type="component" value="Chromosome"/>
</dbReference>
<dbReference type="InterPro" id="IPR010270">
    <property type="entry name" value="Phage_P2_GpM"/>
</dbReference>
<protein>
    <submittedName>
        <fullName evidence="1">Terminase</fullName>
    </submittedName>
</protein>
<dbReference type="EMBL" id="CP013970">
    <property type="protein sequence ID" value="AXF75328.1"/>
    <property type="molecule type" value="Genomic_DNA"/>
</dbReference>
<organism evidence="1 2">
    <name type="scientific">Erwinia tracheiphila</name>
    <dbReference type="NCBI Taxonomy" id="65700"/>
    <lineage>
        <taxon>Bacteria</taxon>
        <taxon>Pseudomonadati</taxon>
        <taxon>Pseudomonadota</taxon>
        <taxon>Gammaproteobacteria</taxon>
        <taxon>Enterobacterales</taxon>
        <taxon>Erwiniaceae</taxon>
        <taxon>Erwinia</taxon>
    </lineage>
</organism>
<gene>
    <name evidence="1" type="ORF">AV903_03180</name>
</gene>
<evidence type="ECO:0000313" key="2">
    <source>
        <dbReference type="Proteomes" id="UP000264980"/>
    </source>
</evidence>
<evidence type="ECO:0000313" key="1">
    <source>
        <dbReference type="EMBL" id="AXF75328.1"/>
    </source>
</evidence>
<accession>A0A345CPG1</accession>
<dbReference type="AlphaFoldDB" id="A0A345CPG1"/>
<sequence>MAFSPLQYRTRLLTQAKVRQSKETGTASGNADSLHLQLLGLEQDVARLRALPRTADRIELKSRELLPRWLPYVERYLAEGRVYAYPVFSYCIIWLFDTGDIHRALDWADIAIVQQQPTPNNIKRLFPAFVADHVLEWAVSAAQAGHSIEPYFTRTFTNVRENWRLHEKITAKWFKFAGELLLRDRDGKPLPSAVEDVQTLKRANELLAQAEGFHKKIGVETLRKRIASRIRALEKQAVEEVEADAMP</sequence>
<dbReference type="RefSeq" id="WP_233481338.1">
    <property type="nucleotide sequence ID" value="NZ_CP013970.1"/>
</dbReference>
<dbReference type="GO" id="GO:0003677">
    <property type="term" value="F:DNA binding"/>
    <property type="evidence" value="ECO:0007669"/>
    <property type="project" value="InterPro"/>
</dbReference>
<reference evidence="1 2" key="1">
    <citation type="submission" date="2016-01" db="EMBL/GenBank/DDBJ databases">
        <authorList>
            <person name="Oliw E.H."/>
        </authorList>
    </citation>
    <scope>NUCLEOTIDE SEQUENCE [LARGE SCALE GENOMIC DNA]</scope>
    <source>
        <strain evidence="1 2">MDcuke</strain>
    </source>
</reference>
<dbReference type="Pfam" id="PF05944">
    <property type="entry name" value="Phage_term_smal"/>
    <property type="match status" value="1"/>
</dbReference>
<proteinExistence type="predicted"/>
<dbReference type="GO" id="GO:0004519">
    <property type="term" value="F:endonuclease activity"/>
    <property type="evidence" value="ECO:0007669"/>
    <property type="project" value="InterPro"/>
</dbReference>